<dbReference type="InterPro" id="IPR008042">
    <property type="entry name" value="Retrotrans_Pao"/>
</dbReference>
<evidence type="ECO:0008006" key="3">
    <source>
        <dbReference type="Google" id="ProtNLM"/>
    </source>
</evidence>
<evidence type="ECO:0000313" key="2">
    <source>
        <dbReference type="Proteomes" id="UP000683360"/>
    </source>
</evidence>
<organism evidence="1 2">
    <name type="scientific">Mytilus edulis</name>
    <name type="common">Blue mussel</name>
    <dbReference type="NCBI Taxonomy" id="6550"/>
    <lineage>
        <taxon>Eukaryota</taxon>
        <taxon>Metazoa</taxon>
        <taxon>Spiralia</taxon>
        <taxon>Lophotrochozoa</taxon>
        <taxon>Mollusca</taxon>
        <taxon>Bivalvia</taxon>
        <taxon>Autobranchia</taxon>
        <taxon>Pteriomorphia</taxon>
        <taxon>Mytilida</taxon>
        <taxon>Mytiloidea</taxon>
        <taxon>Mytilidae</taxon>
        <taxon>Mytilinae</taxon>
        <taxon>Mytilus</taxon>
    </lineage>
</organism>
<dbReference type="PANTHER" id="PTHR47331:SF5">
    <property type="entry name" value="RIBONUCLEASE H"/>
    <property type="match status" value="1"/>
</dbReference>
<dbReference type="PANTHER" id="PTHR47331">
    <property type="entry name" value="PHD-TYPE DOMAIN-CONTAINING PROTEIN"/>
    <property type="match status" value="1"/>
</dbReference>
<reference evidence="1" key="1">
    <citation type="submission" date="2021-03" db="EMBL/GenBank/DDBJ databases">
        <authorList>
            <person name="Bekaert M."/>
        </authorList>
    </citation>
    <scope>NUCLEOTIDE SEQUENCE</scope>
</reference>
<dbReference type="Pfam" id="PF05380">
    <property type="entry name" value="Peptidase_A17"/>
    <property type="match status" value="1"/>
</dbReference>
<name>A0A8S3TA68_MYTED</name>
<sequence length="376" mass="42978">MDIDIAGPIIDAIVKKQSVILKLDEQILENTSDADIEVEITDADEYNLDLDTHLRRYKKLALTVKVTRTSTELSHENLKDTTSVELPRLLNNDGLSPQTARLHIFTDASKQAYGACAYIVQGKHSQLVMAKNRVAPLKVITLPRLELMGAVVGAKLDNESTEINRQIQQNDDRFTVVKEVINLEKFSSYPNMMTRLELYRTLISSGTLCVVETFNKEETNFTKMGIIVLNILADALYGLLKQDKPNLLPRNDCDITYLYREHRKINKHIPSNSWGGTWQTIQNTDIAIGDDIERIRLTRNELQHSHNYTLEDKRFNDLCYILSDLLNRFDHHNKPARLYTDHLHEILAKTISAEDVKSIENKISGKYALNGWGSRF</sequence>
<accession>A0A8S3TA68</accession>
<protein>
    <recommendedName>
        <fullName evidence="3">DZIP3-like HEPN domain-containing protein</fullName>
    </recommendedName>
</protein>
<keyword evidence="2" id="KW-1185">Reference proteome</keyword>
<comment type="caution">
    <text evidence="1">The sequence shown here is derived from an EMBL/GenBank/DDBJ whole genome shotgun (WGS) entry which is preliminary data.</text>
</comment>
<dbReference type="Proteomes" id="UP000683360">
    <property type="component" value="Unassembled WGS sequence"/>
</dbReference>
<dbReference type="AlphaFoldDB" id="A0A8S3TA68"/>
<proteinExistence type="predicted"/>
<gene>
    <name evidence="1" type="ORF">MEDL_41396</name>
</gene>
<dbReference type="EMBL" id="CAJPWZ010001995">
    <property type="protein sequence ID" value="CAG2228380.1"/>
    <property type="molecule type" value="Genomic_DNA"/>
</dbReference>
<evidence type="ECO:0000313" key="1">
    <source>
        <dbReference type="EMBL" id="CAG2228380.1"/>
    </source>
</evidence>
<dbReference type="OrthoDB" id="8050632at2759"/>